<keyword evidence="2" id="KW-1185">Reference proteome</keyword>
<accession>A0A812KFS4</accession>
<name>A0A812KFS4_9DINO</name>
<dbReference type="OrthoDB" id="437489at2759"/>
<dbReference type="Proteomes" id="UP000604046">
    <property type="component" value="Unassembled WGS sequence"/>
</dbReference>
<organism evidence="1 2">
    <name type="scientific">Symbiodinium natans</name>
    <dbReference type="NCBI Taxonomy" id="878477"/>
    <lineage>
        <taxon>Eukaryota</taxon>
        <taxon>Sar</taxon>
        <taxon>Alveolata</taxon>
        <taxon>Dinophyceae</taxon>
        <taxon>Suessiales</taxon>
        <taxon>Symbiodiniaceae</taxon>
        <taxon>Symbiodinium</taxon>
    </lineage>
</organism>
<dbReference type="EMBL" id="CAJNDS010000614">
    <property type="protein sequence ID" value="CAE7222981.1"/>
    <property type="molecule type" value="Genomic_DNA"/>
</dbReference>
<sequence length="860" mass="91241">MSERRVPFDARRRGRSAPIASRLSLPGAGVAEAFVQFEQPTVEPGMATVALDPAESATAAGSCLCNTSAGMSAQQATAKDNNQFAVGALLDEDTNLLLQYGLRDKLRVPPAAESLEKYPWRRGRRHGRHGKKRRHAGYYSQEDKCGYPILTKQSYHARLFSYVGGTSATVEKITGLLSFEPATDRRFTEAILSGLSNGAANFSDRRMLCVWSSKRMLTCTDHHDGSGDVSQSTAALAYAVAEIIAVVQQNTTLNASLEVSEIEDLREVFGLLQEKGDFTSFLTVSHFMPKSCVPAGFEFSPPGRGSLRDDLNFDDAVARVEVGYAGVCNEWAASAQWFPSLVGQTFDVHFTLFYRWLDLKAPSATGVVNITGILNFTEQVNYENQPDSNGRFVLATYSQLVASPAILTMPSTFSEVCAVSSDKMSLVCSRAVEALEYSEDTGDVSVDTVARAYTRIQTALASGNGSAGFSTPNTISVKTETDSLKVAVASASAAAGSFVVAPTPDEAEVGADALAEALDEFLDSGTEAIAEAVAEGRVMARSLRVSADTSRRFTELMHLDRFDCPNYHKDEGCTPWQIQFANPGRGSFLGSPVASTTETALDAVSVGSATRQGFQPVETEAASCALPPSCSCASGAYPSFALAGELTVTLARFSRLEIPEALPASSEVETLDARVLGQFNEQGLLDNTGRFVYMELAGGDEAKVSLAVCAYAEAGNTSLVCARTSLLSLVATAQAQVDLAAEVFVDSQGSGRSTSVAQALASAIAASTLLLDSNAEFTMELSVSSCAPSTCVVQEVQFLPAGRGTLLDYIQTDMFGPNETVGVAEAASGTFGANASRLSLPGAGVAEARLVSFRVEELRV</sequence>
<comment type="caution">
    <text evidence="1">The sequence shown here is derived from an EMBL/GenBank/DDBJ whole genome shotgun (WGS) entry which is preliminary data.</text>
</comment>
<gene>
    <name evidence="1" type="primary">Naaa</name>
    <name evidence="1" type="ORF">SNAT2548_LOCUS8358</name>
</gene>
<protein>
    <submittedName>
        <fullName evidence="1">Naaa protein</fullName>
    </submittedName>
</protein>
<evidence type="ECO:0000313" key="1">
    <source>
        <dbReference type="EMBL" id="CAE7222981.1"/>
    </source>
</evidence>
<dbReference type="AlphaFoldDB" id="A0A812KFS4"/>
<evidence type="ECO:0000313" key="2">
    <source>
        <dbReference type="Proteomes" id="UP000604046"/>
    </source>
</evidence>
<reference evidence="1" key="1">
    <citation type="submission" date="2021-02" db="EMBL/GenBank/DDBJ databases">
        <authorList>
            <person name="Dougan E. K."/>
            <person name="Rhodes N."/>
            <person name="Thang M."/>
            <person name="Chan C."/>
        </authorList>
    </citation>
    <scope>NUCLEOTIDE SEQUENCE</scope>
</reference>
<proteinExistence type="predicted"/>